<feature type="domain" description="HTH gntR-type" evidence="5">
    <location>
        <begin position="20"/>
        <end position="88"/>
    </location>
</feature>
<dbReference type="InterPro" id="IPR011663">
    <property type="entry name" value="UTRA"/>
</dbReference>
<dbReference type="GO" id="GO:0003677">
    <property type="term" value="F:DNA binding"/>
    <property type="evidence" value="ECO:0007669"/>
    <property type="project" value="UniProtKB-KW"/>
</dbReference>
<reference evidence="7" key="1">
    <citation type="submission" date="2015-12" db="EMBL/GenBank/DDBJ databases">
        <authorList>
            <person name="Shamseldin A."/>
            <person name="Moawad H."/>
            <person name="Abd El-Rahim W.M."/>
            <person name="Sadowsky M.J."/>
        </authorList>
    </citation>
    <scope>NUCLEOTIDE SEQUENCE [LARGE SCALE GENOMIC DNA]</scope>
    <source>
        <strain evidence="7">JAM AC0309</strain>
    </source>
</reference>
<evidence type="ECO:0000256" key="2">
    <source>
        <dbReference type="ARBA" id="ARBA00023125"/>
    </source>
</evidence>
<dbReference type="Pfam" id="PF07702">
    <property type="entry name" value="UTRA"/>
    <property type="match status" value="1"/>
</dbReference>
<protein>
    <submittedName>
        <fullName evidence="6">Probable GntR-family transcriptional regulator</fullName>
    </submittedName>
</protein>
<dbReference type="EMBL" id="AP017315">
    <property type="protein sequence ID" value="BAU32628.1"/>
    <property type="molecule type" value="Genomic_DNA"/>
</dbReference>
<sequence length="278" mass="30433">MTEAATPRPIPGHLDTQSREPLHAQLARVIRDQIRDRDLLPGEVLPTEAHLQEKFGVSRSVARQAMATLVAEGLVVRGRGRGSVVAPERQRHRIVNDASGLYAQMRDAGLELRTDILSMTTEVAPRPIPELGGREAVRLERLRSLDGMPTAFIRTWLPVELGGELSVSDLRDASLHAVLSERFGLRIDGGRRTVRAVAADHALAGLLNVHTGSPLLLLEGVTESEDGRFVEHFATWHRGDLIAFDLDAHRGNQGAPDARLSEARALIQRAGELLDARV</sequence>
<dbReference type="PANTHER" id="PTHR44846:SF1">
    <property type="entry name" value="MANNOSYL-D-GLYCERATE TRANSPORT_METABOLISM SYSTEM REPRESSOR MNGR-RELATED"/>
    <property type="match status" value="1"/>
</dbReference>
<dbReference type="Gene3D" id="1.10.10.10">
    <property type="entry name" value="Winged helix-like DNA-binding domain superfamily/Winged helix DNA-binding domain"/>
    <property type="match status" value="1"/>
</dbReference>
<keyword evidence="1" id="KW-0805">Transcription regulation</keyword>
<evidence type="ECO:0000313" key="7">
    <source>
        <dbReference type="Proteomes" id="UP000218965"/>
    </source>
</evidence>
<dbReference type="SMART" id="SM00866">
    <property type="entry name" value="UTRA"/>
    <property type="match status" value="1"/>
</dbReference>
<dbReference type="PANTHER" id="PTHR44846">
    <property type="entry name" value="MANNOSYL-D-GLYCERATE TRANSPORT/METABOLISM SYSTEM REPRESSOR MNGR-RELATED"/>
    <property type="match status" value="1"/>
</dbReference>
<evidence type="ECO:0000256" key="1">
    <source>
        <dbReference type="ARBA" id="ARBA00023015"/>
    </source>
</evidence>
<dbReference type="KEGG" id="malk:MalAC0309_1780"/>
<dbReference type="SUPFAM" id="SSF46785">
    <property type="entry name" value="Winged helix' DNA-binding domain"/>
    <property type="match status" value="1"/>
</dbReference>
<dbReference type="CDD" id="cd07377">
    <property type="entry name" value="WHTH_GntR"/>
    <property type="match status" value="1"/>
</dbReference>
<dbReference type="SMART" id="SM00345">
    <property type="entry name" value="HTH_GNTR"/>
    <property type="match status" value="1"/>
</dbReference>
<dbReference type="PROSITE" id="PS50949">
    <property type="entry name" value="HTH_GNTR"/>
    <property type="match status" value="1"/>
</dbReference>
<organism evidence="6 7">
    <name type="scientific">Microcella alkaliphila</name>
    <dbReference type="NCBI Taxonomy" id="279828"/>
    <lineage>
        <taxon>Bacteria</taxon>
        <taxon>Bacillati</taxon>
        <taxon>Actinomycetota</taxon>
        <taxon>Actinomycetes</taxon>
        <taxon>Micrococcales</taxon>
        <taxon>Microbacteriaceae</taxon>
        <taxon>Microcella</taxon>
    </lineage>
</organism>
<dbReference type="InterPro" id="IPR050679">
    <property type="entry name" value="Bact_HTH_transcr_reg"/>
</dbReference>
<dbReference type="GO" id="GO:0003700">
    <property type="term" value="F:DNA-binding transcription factor activity"/>
    <property type="evidence" value="ECO:0007669"/>
    <property type="project" value="InterPro"/>
</dbReference>
<evidence type="ECO:0000259" key="5">
    <source>
        <dbReference type="PROSITE" id="PS50949"/>
    </source>
</evidence>
<dbReference type="Pfam" id="PF00392">
    <property type="entry name" value="GntR"/>
    <property type="match status" value="1"/>
</dbReference>
<evidence type="ECO:0000313" key="6">
    <source>
        <dbReference type="EMBL" id="BAU32628.1"/>
    </source>
</evidence>
<dbReference type="Proteomes" id="UP000218965">
    <property type="component" value="Chromosome"/>
</dbReference>
<name>A0A0U5B9Y5_9MICO</name>
<evidence type="ECO:0000256" key="4">
    <source>
        <dbReference type="SAM" id="MobiDB-lite"/>
    </source>
</evidence>
<dbReference type="Gene3D" id="3.40.1410.10">
    <property type="entry name" value="Chorismate lyase-like"/>
    <property type="match status" value="1"/>
</dbReference>
<dbReference type="InterPro" id="IPR028978">
    <property type="entry name" value="Chorismate_lyase_/UTRA_dom_sf"/>
</dbReference>
<dbReference type="InterPro" id="IPR000524">
    <property type="entry name" value="Tscrpt_reg_HTH_GntR"/>
</dbReference>
<dbReference type="AlphaFoldDB" id="A0A0U5B9Y5"/>
<keyword evidence="3" id="KW-0804">Transcription</keyword>
<reference evidence="6 7" key="2">
    <citation type="submission" date="2016-01" db="EMBL/GenBank/DDBJ databases">
        <title>Microcella alkaliphila JAM AC0309 whole genome shotgun sequence.</title>
        <authorList>
            <person name="Kurata A."/>
            <person name="Hirose Y."/>
            <person name="Kishimoto N."/>
            <person name="Kobayashi T."/>
        </authorList>
    </citation>
    <scope>NUCLEOTIDE SEQUENCE [LARGE SCALE GENOMIC DNA]</scope>
    <source>
        <strain evidence="6 7">JAM AC0309</strain>
    </source>
</reference>
<dbReference type="InterPro" id="IPR036388">
    <property type="entry name" value="WH-like_DNA-bd_sf"/>
</dbReference>
<dbReference type="RefSeq" id="WP_096421950.1">
    <property type="nucleotide sequence ID" value="NZ_AP017315.1"/>
</dbReference>
<dbReference type="PRINTS" id="PR00035">
    <property type="entry name" value="HTHGNTR"/>
</dbReference>
<dbReference type="SUPFAM" id="SSF64288">
    <property type="entry name" value="Chorismate lyase-like"/>
    <property type="match status" value="1"/>
</dbReference>
<dbReference type="OrthoDB" id="3194402at2"/>
<accession>A0A0U5B9Y5</accession>
<keyword evidence="2" id="KW-0238">DNA-binding</keyword>
<feature type="region of interest" description="Disordered" evidence="4">
    <location>
        <begin position="1"/>
        <end position="20"/>
    </location>
</feature>
<evidence type="ECO:0000256" key="3">
    <source>
        <dbReference type="ARBA" id="ARBA00023163"/>
    </source>
</evidence>
<dbReference type="GO" id="GO:0045892">
    <property type="term" value="P:negative regulation of DNA-templated transcription"/>
    <property type="evidence" value="ECO:0007669"/>
    <property type="project" value="TreeGrafter"/>
</dbReference>
<gene>
    <name evidence="6" type="ORF">MalAC0309_1780</name>
</gene>
<proteinExistence type="predicted"/>
<dbReference type="InterPro" id="IPR036390">
    <property type="entry name" value="WH_DNA-bd_sf"/>
</dbReference>